<evidence type="ECO:0000256" key="5">
    <source>
        <dbReference type="ARBA" id="ARBA00022806"/>
    </source>
</evidence>
<dbReference type="EC" id="3.1.-.-" evidence="13"/>
<keyword evidence="9 13" id="KW-0234">DNA repair</keyword>
<evidence type="ECO:0000256" key="12">
    <source>
        <dbReference type="ARBA" id="ARBA00048988"/>
    </source>
</evidence>
<evidence type="ECO:0000256" key="4">
    <source>
        <dbReference type="ARBA" id="ARBA00022801"/>
    </source>
</evidence>
<evidence type="ECO:0000256" key="10">
    <source>
        <dbReference type="ARBA" id="ARBA00023235"/>
    </source>
</evidence>
<dbReference type="GO" id="GO:0043138">
    <property type="term" value="F:3'-5' DNA helicase activity"/>
    <property type="evidence" value="ECO:0007669"/>
    <property type="project" value="UniProtKB-UniRule"/>
</dbReference>
<comment type="catalytic activity">
    <reaction evidence="11 13">
        <text>Couples ATP hydrolysis with the unwinding of duplex DNA by translocating in the 3'-5' direction.</text>
        <dbReference type="EC" id="5.6.2.4"/>
    </reaction>
</comment>
<reference evidence="18 19" key="1">
    <citation type="journal article" date="2016" name="Eur. J. Clin. Microbiol. Infect. Dis.">
        <title>Whole genome sequencing as a tool for phylogenetic analysis of clinical strains of Mitis group streptococci.</title>
        <authorList>
            <person name="Rasmussen L.H."/>
            <person name="Dargis R."/>
            <person name="Hojholt K."/>
            <person name="Christensen J.J."/>
            <person name="Skovgaard O."/>
            <person name="Justesen U.S."/>
            <person name="Rosenvinge F.S."/>
            <person name="Moser C."/>
            <person name="Lukjancenko O."/>
            <person name="Rasmussen S."/>
            <person name="Nielsen X.C."/>
        </authorList>
    </citation>
    <scope>NUCLEOTIDE SEQUENCE [LARGE SCALE GENOMIC DNA]</scope>
    <source>
        <strain evidence="18 19">RH_49702_11</strain>
    </source>
</reference>
<dbReference type="Pfam" id="PF13361">
    <property type="entry name" value="UvrD_C"/>
    <property type="match status" value="1"/>
</dbReference>
<feature type="binding site" evidence="14">
    <location>
        <begin position="47"/>
        <end position="54"/>
    </location>
    <ligand>
        <name>ATP</name>
        <dbReference type="ChEBI" id="CHEBI:30616"/>
    </ligand>
</feature>
<dbReference type="InterPro" id="IPR014152">
    <property type="entry name" value="AddA"/>
</dbReference>
<dbReference type="GO" id="GO:0005524">
    <property type="term" value="F:ATP binding"/>
    <property type="evidence" value="ECO:0007669"/>
    <property type="project" value="UniProtKB-UniRule"/>
</dbReference>
<evidence type="ECO:0000256" key="11">
    <source>
        <dbReference type="ARBA" id="ARBA00034617"/>
    </source>
</evidence>
<comment type="caution">
    <text evidence="18">The sequence shown here is derived from an EMBL/GenBank/DDBJ whole genome shotgun (WGS) entry which is preliminary data.</text>
</comment>
<evidence type="ECO:0000259" key="17">
    <source>
        <dbReference type="PROSITE" id="PS51217"/>
    </source>
</evidence>
<dbReference type="GO" id="GO:0033202">
    <property type="term" value="C:DNA helicase complex"/>
    <property type="evidence" value="ECO:0007669"/>
    <property type="project" value="TreeGrafter"/>
</dbReference>
<evidence type="ECO:0000259" key="16">
    <source>
        <dbReference type="PROSITE" id="PS51198"/>
    </source>
</evidence>
<keyword evidence="6 13" id="KW-0269">Exonuclease</keyword>
<proteinExistence type="inferred from homology"/>
<dbReference type="GO" id="GO:0005829">
    <property type="term" value="C:cytosol"/>
    <property type="evidence" value="ECO:0007669"/>
    <property type="project" value="TreeGrafter"/>
</dbReference>
<dbReference type="Gene3D" id="3.90.320.10">
    <property type="match status" value="1"/>
</dbReference>
<evidence type="ECO:0000313" key="19">
    <source>
        <dbReference type="Proteomes" id="UP000193657"/>
    </source>
</evidence>
<accession>A0AAX0N4W3</accession>
<dbReference type="InterPro" id="IPR014016">
    <property type="entry name" value="UvrD-like_ATP-bd"/>
</dbReference>
<dbReference type="Proteomes" id="UP000193657">
    <property type="component" value="Unassembled WGS sequence"/>
</dbReference>
<evidence type="ECO:0000256" key="9">
    <source>
        <dbReference type="ARBA" id="ARBA00023204"/>
    </source>
</evidence>
<dbReference type="EC" id="5.6.2.4" evidence="13"/>
<evidence type="ECO:0000256" key="7">
    <source>
        <dbReference type="ARBA" id="ARBA00022840"/>
    </source>
</evidence>
<evidence type="ECO:0000256" key="14">
    <source>
        <dbReference type="PROSITE-ProRule" id="PRU00560"/>
    </source>
</evidence>
<evidence type="ECO:0000256" key="2">
    <source>
        <dbReference type="ARBA" id="ARBA00022741"/>
    </source>
</evidence>
<comment type="cofactor">
    <cofactor evidence="13">
        <name>Mg(2+)</name>
        <dbReference type="ChEBI" id="CHEBI:18420"/>
    </cofactor>
</comment>
<keyword evidence="4 13" id="KW-0378">Hydrolase</keyword>
<comment type="function">
    <text evidence="13">The heterodimer acts as both an ATP-dependent DNA helicase and an ATP-dependent, dual-direction single-stranded exonuclease. Recognizes the chi site generating a DNA molecule suitable for the initiation of homologous recombination. The AddA nuclease domain is required for chi fragment generation; this subunit has the helicase and 3' -&gt; 5' nuclease activities.</text>
</comment>
<dbReference type="NCBIfam" id="TIGR02785">
    <property type="entry name" value="addA_Gpos"/>
    <property type="match status" value="1"/>
</dbReference>
<name>A0AAX0N4W3_STROR</name>
<dbReference type="GO" id="GO:0003690">
    <property type="term" value="F:double-stranded DNA binding"/>
    <property type="evidence" value="ECO:0007669"/>
    <property type="project" value="UniProtKB-UniRule"/>
</dbReference>
<keyword evidence="7 13" id="KW-0067">ATP-binding</keyword>
<dbReference type="Pfam" id="PF12705">
    <property type="entry name" value="PDDEXK_1"/>
    <property type="match status" value="1"/>
</dbReference>
<keyword evidence="15" id="KW-0175">Coiled coil</keyword>
<keyword evidence="3 13" id="KW-0227">DNA damage</keyword>
<dbReference type="Pfam" id="PF00580">
    <property type="entry name" value="UvrD-helicase"/>
    <property type="match status" value="1"/>
</dbReference>
<evidence type="ECO:0000313" key="18">
    <source>
        <dbReference type="EMBL" id="ORO32867.1"/>
    </source>
</evidence>
<dbReference type="InterPro" id="IPR014017">
    <property type="entry name" value="DNA_helicase_UvrD-like_C"/>
</dbReference>
<keyword evidence="2 13" id="KW-0547">Nucleotide-binding</keyword>
<dbReference type="InterPro" id="IPR011335">
    <property type="entry name" value="Restrct_endonuc-II-like"/>
</dbReference>
<gene>
    <name evidence="13" type="primary">addA</name>
    <name evidence="18" type="ORF">B7731_07355</name>
</gene>
<organism evidence="18 19">
    <name type="scientific">Streptococcus oralis subsp. tigurinus</name>
    <dbReference type="NCBI Taxonomy" id="1077464"/>
    <lineage>
        <taxon>Bacteria</taxon>
        <taxon>Bacillati</taxon>
        <taxon>Bacillota</taxon>
        <taxon>Bacilli</taxon>
        <taxon>Lactobacillales</taxon>
        <taxon>Streptococcaceae</taxon>
        <taxon>Streptococcus</taxon>
    </lineage>
</organism>
<dbReference type="EMBL" id="NCUA01000007">
    <property type="protein sequence ID" value="ORO32867.1"/>
    <property type="molecule type" value="Genomic_DNA"/>
</dbReference>
<dbReference type="InterPro" id="IPR000212">
    <property type="entry name" value="DNA_helicase_UvrD/REP"/>
</dbReference>
<dbReference type="CDD" id="cd17932">
    <property type="entry name" value="DEXQc_UvrD"/>
    <property type="match status" value="1"/>
</dbReference>
<feature type="domain" description="UvrD-like helicase ATP-binding" evidence="16">
    <location>
        <begin position="26"/>
        <end position="488"/>
    </location>
</feature>
<keyword evidence="5 13" id="KW-0347">Helicase</keyword>
<dbReference type="GO" id="GO:0008408">
    <property type="term" value="F:3'-5' exonuclease activity"/>
    <property type="evidence" value="ECO:0007669"/>
    <property type="project" value="UniProtKB-UniRule"/>
</dbReference>
<dbReference type="AlphaFoldDB" id="A0AAX0N4W3"/>
<dbReference type="Gene3D" id="1.10.486.10">
    <property type="entry name" value="PCRA, domain 4"/>
    <property type="match status" value="1"/>
</dbReference>
<comment type="catalytic activity">
    <reaction evidence="12 13">
        <text>ATP + H2O = ADP + phosphate + H(+)</text>
        <dbReference type="Rhea" id="RHEA:13065"/>
        <dbReference type="ChEBI" id="CHEBI:15377"/>
        <dbReference type="ChEBI" id="CHEBI:15378"/>
        <dbReference type="ChEBI" id="CHEBI:30616"/>
        <dbReference type="ChEBI" id="CHEBI:43474"/>
        <dbReference type="ChEBI" id="CHEBI:456216"/>
        <dbReference type="EC" id="5.6.2.4"/>
    </reaction>
</comment>
<dbReference type="InterPro" id="IPR011604">
    <property type="entry name" value="PDDEXK-like_dom_sf"/>
</dbReference>
<dbReference type="InterPro" id="IPR038726">
    <property type="entry name" value="PDDEXK_AddAB-type"/>
</dbReference>
<evidence type="ECO:0000256" key="6">
    <source>
        <dbReference type="ARBA" id="ARBA00022839"/>
    </source>
</evidence>
<evidence type="ECO:0000256" key="15">
    <source>
        <dbReference type="SAM" id="Coils"/>
    </source>
</evidence>
<dbReference type="RefSeq" id="WP_084873101.1">
    <property type="nucleotide sequence ID" value="NZ_NCUA01000007.1"/>
</dbReference>
<keyword evidence="1 13" id="KW-0540">Nuclease</keyword>
<dbReference type="HAMAP" id="MF_01451">
    <property type="entry name" value="AddA"/>
    <property type="match status" value="1"/>
</dbReference>
<dbReference type="InterPro" id="IPR027417">
    <property type="entry name" value="P-loop_NTPase"/>
</dbReference>
<feature type="coiled-coil region" evidence="15">
    <location>
        <begin position="81"/>
        <end position="108"/>
    </location>
</feature>
<comment type="subunit">
    <text evidence="13">Heterodimer of AddA and AddB/RexB.</text>
</comment>
<keyword evidence="8 13" id="KW-0238">DNA-binding</keyword>
<comment type="similarity">
    <text evidence="13">Belongs to the helicase family. AddA subfamily.</text>
</comment>
<dbReference type="SUPFAM" id="SSF52540">
    <property type="entry name" value="P-loop containing nucleoside triphosphate hydrolases"/>
    <property type="match status" value="1"/>
</dbReference>
<protein>
    <recommendedName>
        <fullName evidence="13">ATP-dependent helicase/nuclease subunit A</fullName>
        <ecNumber evidence="13">3.1.-.-</ecNumber>
        <ecNumber evidence="13">5.6.2.4</ecNumber>
    </recommendedName>
    <alternativeName>
        <fullName evidence="13">ATP-dependent helicase/nuclease AddA</fullName>
    </alternativeName>
    <alternativeName>
        <fullName evidence="13">DNA 3'-5' helicase AddA</fullName>
    </alternativeName>
</protein>
<evidence type="ECO:0000256" key="1">
    <source>
        <dbReference type="ARBA" id="ARBA00022722"/>
    </source>
</evidence>
<dbReference type="GO" id="GO:0000724">
    <property type="term" value="P:double-strand break repair via homologous recombination"/>
    <property type="evidence" value="ECO:0007669"/>
    <property type="project" value="UniProtKB-UniRule"/>
</dbReference>
<dbReference type="PANTHER" id="PTHR11070:SF48">
    <property type="entry name" value="ATP-DEPENDENT HELICASE_NUCLEASE SUBUNIT A"/>
    <property type="match status" value="1"/>
</dbReference>
<dbReference type="PROSITE" id="PS51217">
    <property type="entry name" value="UVRD_HELICASE_CTER"/>
    <property type="match status" value="1"/>
</dbReference>
<evidence type="ECO:0000256" key="3">
    <source>
        <dbReference type="ARBA" id="ARBA00022763"/>
    </source>
</evidence>
<evidence type="ECO:0000256" key="13">
    <source>
        <dbReference type="HAMAP-Rule" id="MF_01451"/>
    </source>
</evidence>
<dbReference type="PROSITE" id="PS51198">
    <property type="entry name" value="UVRD_HELICASE_ATP_BIND"/>
    <property type="match status" value="1"/>
</dbReference>
<keyword evidence="10 13" id="KW-0413">Isomerase</keyword>
<sequence length="1217" mass="140061">MKTIPFLTEEEIQKLQEAEASSSKEQKKTAEQIEAIYTAGQNILVSASAGSGKTFVMAERILDQLARGVEISQLFISTFTVKAATELKERLEKKISQQIQESNDVDLKQHLGRQLADLPNAAIGTMDSFTQKFLGKHGYLIDIAPNFRILQNESEQLLLKNEVFHQVFEDHYQSENKEKFSRLVKNFAGRGKDERGLRQQVYKIYDFLQSTSSPQKWLSESFLKGFETADFANEKDKLTEQIKQALWDLESFFRYHLDNDAKEFPKAAYLEAVQQVLDEVGSLNHESDSQAYQAVLARVVAISKEKNGRALANSSRKADLKPLADAYNDERKIQFAKLGQLSDQITILDYQERYHEDTWELAKTFQTFMSDFVEAYRERKRQENAFEFADISHYTIEILENFPQVREAYQERFHEVMVDEYQDTNHIQERMLELLSNGHNRFMVGDIKQSIYRFRQADPQIFNEKFQRYAQNPQEGKLILLKENFRSSSEVLSATNDAFARLMDQEVGEINYDSMHQLVFANTKLTPNPDNKAEFLLYDKDNSGQEEEESDADTKLTGEMRLVIKEILNLHQEKGVAFKEIALLTSSRSRNDQILLALSEYGIPVKTDGEQNNYLQSLEVQVMLDTLRVIHNPLQDYALVALMKSPMFGFDEDELARLSLQKAEDKVQENLYEKLVNAQKQATSQKELIHSTLAEKLNQFMDILDSWRLYAKTHSLYDLIWKIYNDRFYYDYVGALPNGPARQANLYALALRADQFEKSNIKGLSRFIRMIDQVLEAQHDLASVAVAPPKDAVELMTIHKSKGLEFPYVFILNMDQDFNKQDSMSDVILSRQNGLGVKYIARVETGAVEAHYPKTIKLSIPSLTYTQNEKELQLASYSEQMRLLYVAMTRAEKKLYLVGKGSREKLEAKEYPAANNGKLDSNTRLQARNFQDWVWAISKVFTKDNLNFSYRFLGEDQLTREAIGELENKSPLQDSSQADNRQSETIKEALEMLKEVEVYNTLHRAAIELPSVQTPSQLKKFYEPVMDMEGVEIANQTQSPEKQISFDLPDFSTKEKVTGAEIGSATHELMQRIDLSQRPTLASLTETLKQVQTSPAVRDKINLSKILAFFDTPLGQEILANTGHLYREQPFSMLKRDQKSQEDFVVRGILDGYLLYVDRIVLFDYKTDRHDEPSQLIDRYRGQLALYGEALSRAYSIENIEKYLILLGKDEVQVVKV</sequence>
<dbReference type="PANTHER" id="PTHR11070">
    <property type="entry name" value="UVRD / RECB / PCRA DNA HELICASE FAMILY MEMBER"/>
    <property type="match status" value="1"/>
</dbReference>
<dbReference type="SUPFAM" id="SSF52980">
    <property type="entry name" value="Restriction endonuclease-like"/>
    <property type="match status" value="1"/>
</dbReference>
<feature type="domain" description="UvrD-like helicase C-terminal" evidence="17">
    <location>
        <begin position="515"/>
        <end position="803"/>
    </location>
</feature>
<dbReference type="Gene3D" id="3.40.50.300">
    <property type="entry name" value="P-loop containing nucleotide triphosphate hydrolases"/>
    <property type="match status" value="4"/>
</dbReference>
<evidence type="ECO:0000256" key="8">
    <source>
        <dbReference type="ARBA" id="ARBA00023125"/>
    </source>
</evidence>